<dbReference type="PANTHER" id="PTHR46796:SF6">
    <property type="entry name" value="ARAC SUBFAMILY"/>
    <property type="match status" value="1"/>
</dbReference>
<dbReference type="PANTHER" id="PTHR46796">
    <property type="entry name" value="HTH-TYPE TRANSCRIPTIONAL ACTIVATOR RHAS-RELATED"/>
    <property type="match status" value="1"/>
</dbReference>
<feature type="region of interest" description="Disordered" evidence="4">
    <location>
        <begin position="331"/>
        <end position="352"/>
    </location>
</feature>
<reference evidence="7" key="1">
    <citation type="submission" date="2015-02" db="EMBL/GenBank/DDBJ databases">
        <authorList>
            <person name="Chooi Y.-H."/>
        </authorList>
    </citation>
    <scope>NUCLEOTIDE SEQUENCE [LARGE SCALE GENOMIC DNA]</scope>
    <source>
        <strain evidence="7">strain Y</strain>
    </source>
</reference>
<name>A0A0D6JDN2_9HYPH</name>
<protein>
    <submittedName>
        <fullName evidence="6">AraC family transcriptional regulator</fullName>
    </submittedName>
</protein>
<organism evidence="6 7">
    <name type="scientific">Candidatus Filomicrobium marinum</name>
    <dbReference type="NCBI Taxonomy" id="1608628"/>
    <lineage>
        <taxon>Bacteria</taxon>
        <taxon>Pseudomonadati</taxon>
        <taxon>Pseudomonadota</taxon>
        <taxon>Alphaproteobacteria</taxon>
        <taxon>Hyphomicrobiales</taxon>
        <taxon>Hyphomicrobiaceae</taxon>
        <taxon>Filomicrobium</taxon>
    </lineage>
</organism>
<dbReference type="PROSITE" id="PS01124">
    <property type="entry name" value="HTH_ARAC_FAMILY_2"/>
    <property type="match status" value="1"/>
</dbReference>
<dbReference type="InterPro" id="IPR018060">
    <property type="entry name" value="HTH_AraC"/>
</dbReference>
<proteinExistence type="predicted"/>
<dbReference type="Pfam" id="PF12833">
    <property type="entry name" value="HTH_18"/>
    <property type="match status" value="1"/>
</dbReference>
<evidence type="ECO:0000259" key="5">
    <source>
        <dbReference type="PROSITE" id="PS01124"/>
    </source>
</evidence>
<dbReference type="KEGG" id="fiy:BN1229_v1_1409"/>
<dbReference type="OrthoDB" id="252470at2"/>
<dbReference type="Proteomes" id="UP000033187">
    <property type="component" value="Chromosome 1"/>
</dbReference>
<keyword evidence="2" id="KW-0238">DNA-binding</keyword>
<dbReference type="SMART" id="SM00342">
    <property type="entry name" value="HTH_ARAC"/>
    <property type="match status" value="1"/>
</dbReference>
<evidence type="ECO:0000256" key="2">
    <source>
        <dbReference type="ARBA" id="ARBA00023125"/>
    </source>
</evidence>
<feature type="domain" description="HTH araC/xylS-type" evidence="5">
    <location>
        <begin position="237"/>
        <end position="337"/>
    </location>
</feature>
<keyword evidence="3" id="KW-0804">Transcription</keyword>
<dbReference type="RefSeq" id="WP_052743751.1">
    <property type="nucleotide sequence ID" value="NZ_LN829118.1"/>
</dbReference>
<dbReference type="EMBL" id="LN829119">
    <property type="protein sequence ID" value="CPR17768.1"/>
    <property type="molecule type" value="Genomic_DNA"/>
</dbReference>
<keyword evidence="1" id="KW-0805">Transcription regulation</keyword>
<evidence type="ECO:0000313" key="6">
    <source>
        <dbReference type="EMBL" id="CPR17768.1"/>
    </source>
</evidence>
<dbReference type="Gene3D" id="1.10.10.60">
    <property type="entry name" value="Homeodomain-like"/>
    <property type="match status" value="1"/>
</dbReference>
<dbReference type="AlphaFoldDB" id="A0A0D6JDN2"/>
<keyword evidence="7" id="KW-1185">Reference proteome</keyword>
<dbReference type="KEGG" id="fil:BN1229_v1_1408"/>
<feature type="compositionally biased region" description="Low complexity" evidence="4">
    <location>
        <begin position="331"/>
        <end position="341"/>
    </location>
</feature>
<dbReference type="GO" id="GO:0043565">
    <property type="term" value="F:sequence-specific DNA binding"/>
    <property type="evidence" value="ECO:0007669"/>
    <property type="project" value="InterPro"/>
</dbReference>
<dbReference type="InterPro" id="IPR050204">
    <property type="entry name" value="AraC_XylS_family_regulators"/>
</dbReference>
<evidence type="ECO:0000256" key="1">
    <source>
        <dbReference type="ARBA" id="ARBA00023015"/>
    </source>
</evidence>
<evidence type="ECO:0000313" key="7">
    <source>
        <dbReference type="Proteomes" id="UP000033187"/>
    </source>
</evidence>
<gene>
    <name evidence="6" type="ORF">YBN1229_v1_1409</name>
</gene>
<evidence type="ECO:0000256" key="4">
    <source>
        <dbReference type="SAM" id="MobiDB-lite"/>
    </source>
</evidence>
<dbReference type="GO" id="GO:0003700">
    <property type="term" value="F:DNA-binding transcription factor activity"/>
    <property type="evidence" value="ECO:0007669"/>
    <property type="project" value="InterPro"/>
</dbReference>
<evidence type="ECO:0000256" key="3">
    <source>
        <dbReference type="ARBA" id="ARBA00023163"/>
    </source>
</evidence>
<sequence>MDDLTRRQQFYQFSKGRPRAHVFQTVSSIDAPERERYNYWLKSVIYNLEVPRPNAAQQRDFVASVTSLATLSGEMHHVEADGYEGIRTRGQIRADGGEELALLYVLDGRIEGSHEHGADAVAGPGEFYLFDAARPGKVQFCGRHSMIQIDLSRPLLASIFTGSIPDPALIGKALNSSRLSGLLGAHLAQFPKKATALNPMEQLGLLDASEAFAITTIETAFTSAYGDRGSRNEGLFAAAQRYIRLNLGKKTLGAEEIARAIGCSRASLYRLFATYHLTVNGQIRELRLQKLKALLESPDQLVPISVLAERCGLFDTPNVNRAFRHRFGLSPSELRESQSSSADGDTGQKSRE</sequence>
<accession>A0A0D6JDN2</accession>